<dbReference type="PANTHER" id="PTHR42850:SF2">
    <property type="entry name" value="BLL5683 PROTEIN"/>
    <property type="match status" value="1"/>
</dbReference>
<dbReference type="AlphaFoldDB" id="A0A2W7S4L1"/>
<dbReference type="Gene3D" id="3.60.21.10">
    <property type="match status" value="1"/>
</dbReference>
<dbReference type="InterPro" id="IPR004843">
    <property type="entry name" value="Calcineurin-like_PHP"/>
</dbReference>
<dbReference type="GO" id="GO:0016791">
    <property type="term" value="F:phosphatase activity"/>
    <property type="evidence" value="ECO:0007669"/>
    <property type="project" value="TreeGrafter"/>
</dbReference>
<name>A0A2W7S4L1_9BACT</name>
<evidence type="ECO:0000313" key="2">
    <source>
        <dbReference type="EMBL" id="PZX66066.1"/>
    </source>
</evidence>
<dbReference type="SUPFAM" id="SSF56300">
    <property type="entry name" value="Metallo-dependent phosphatases"/>
    <property type="match status" value="1"/>
</dbReference>
<dbReference type="GO" id="GO:0005737">
    <property type="term" value="C:cytoplasm"/>
    <property type="evidence" value="ECO:0007669"/>
    <property type="project" value="TreeGrafter"/>
</dbReference>
<evidence type="ECO:0000313" key="3">
    <source>
        <dbReference type="Proteomes" id="UP000249720"/>
    </source>
</evidence>
<keyword evidence="3" id="KW-1185">Reference proteome</keyword>
<dbReference type="EMBL" id="QKZV01000001">
    <property type="protein sequence ID" value="PZX66066.1"/>
    <property type="molecule type" value="Genomic_DNA"/>
</dbReference>
<dbReference type="InterPro" id="IPR029052">
    <property type="entry name" value="Metallo-depent_PP-like"/>
</dbReference>
<proteinExistence type="predicted"/>
<dbReference type="Proteomes" id="UP000249720">
    <property type="component" value="Unassembled WGS sequence"/>
</dbReference>
<accession>A0A2W7S4L1</accession>
<sequence>MKIAMISDIHANLPALKAVLKDIEKHQPDIIYCLGDLVNFAGWDNEVVELIRKRNIPCLQGNHDDGIGNSKDFFPYSFSNKAQQDYGIESIKLVNRTITPENRTYLQNLPFAFTIEIKGIYNTIRLVMVHGSTTSNLEYVQESVNDAYLLEMMDSMNADILCMGHTHKPWHRPIFCETENKKNISSCH</sequence>
<comment type="caution">
    <text evidence="2">The sequence shown here is derived from an EMBL/GenBank/DDBJ whole genome shotgun (WGS) entry which is preliminary data.</text>
</comment>
<dbReference type="PANTHER" id="PTHR42850">
    <property type="entry name" value="METALLOPHOSPHOESTERASE"/>
    <property type="match status" value="1"/>
</dbReference>
<evidence type="ECO:0000259" key="1">
    <source>
        <dbReference type="Pfam" id="PF00149"/>
    </source>
</evidence>
<dbReference type="InterPro" id="IPR050126">
    <property type="entry name" value="Ap4A_hydrolase"/>
</dbReference>
<protein>
    <submittedName>
        <fullName evidence="2">Putative phosphoesterase</fullName>
    </submittedName>
</protein>
<dbReference type="Pfam" id="PF00149">
    <property type="entry name" value="Metallophos"/>
    <property type="match status" value="1"/>
</dbReference>
<reference evidence="2 3" key="1">
    <citation type="submission" date="2018-06" db="EMBL/GenBank/DDBJ databases">
        <title>Genomic Encyclopedia of Archaeal and Bacterial Type Strains, Phase II (KMG-II): from individual species to whole genera.</title>
        <authorList>
            <person name="Goeker M."/>
        </authorList>
    </citation>
    <scope>NUCLEOTIDE SEQUENCE [LARGE SCALE GENOMIC DNA]</scope>
    <source>
        <strain evidence="2 3">DSM 23241</strain>
    </source>
</reference>
<organism evidence="2 3">
    <name type="scientific">Hydrotalea sandarakina</name>
    <dbReference type="NCBI Taxonomy" id="1004304"/>
    <lineage>
        <taxon>Bacteria</taxon>
        <taxon>Pseudomonadati</taxon>
        <taxon>Bacteroidota</taxon>
        <taxon>Chitinophagia</taxon>
        <taxon>Chitinophagales</taxon>
        <taxon>Chitinophagaceae</taxon>
        <taxon>Hydrotalea</taxon>
    </lineage>
</organism>
<gene>
    <name evidence="2" type="ORF">LX80_00566</name>
</gene>
<dbReference type="OrthoDB" id="9813918at2"/>
<dbReference type="RefSeq" id="WP_111293491.1">
    <property type="nucleotide sequence ID" value="NZ_QKZV01000001.1"/>
</dbReference>
<dbReference type="CDD" id="cd00838">
    <property type="entry name" value="MPP_superfamily"/>
    <property type="match status" value="1"/>
</dbReference>
<feature type="domain" description="Calcineurin-like phosphoesterase" evidence="1">
    <location>
        <begin position="1"/>
        <end position="169"/>
    </location>
</feature>